<evidence type="ECO:0000256" key="2">
    <source>
        <dbReference type="SAM" id="SignalP"/>
    </source>
</evidence>
<comment type="caution">
    <text evidence="3">The sequence shown here is derived from an EMBL/GenBank/DDBJ whole genome shotgun (WGS) entry which is preliminary data.</text>
</comment>
<protein>
    <recommendedName>
        <fullName evidence="5">INO80 complex subunit B-like conserved region domain-containing protein</fullName>
    </recommendedName>
</protein>
<reference evidence="3 4" key="1">
    <citation type="journal article" date="2018" name="New Phytol.">
        <title>Phylogenomics of Endogonaceae and evolution of mycorrhizas within Mucoromycota.</title>
        <authorList>
            <person name="Chang Y."/>
            <person name="Desiro A."/>
            <person name="Na H."/>
            <person name="Sandor L."/>
            <person name="Lipzen A."/>
            <person name="Clum A."/>
            <person name="Barry K."/>
            <person name="Grigoriev I.V."/>
            <person name="Martin F.M."/>
            <person name="Stajich J.E."/>
            <person name="Smith M.E."/>
            <person name="Bonito G."/>
            <person name="Spatafora J.W."/>
        </authorList>
    </citation>
    <scope>NUCLEOTIDE SEQUENCE [LARGE SCALE GENOMIC DNA]</scope>
    <source>
        <strain evidence="3 4">GMNB39</strain>
    </source>
</reference>
<dbReference type="Proteomes" id="UP000268093">
    <property type="component" value="Unassembled WGS sequence"/>
</dbReference>
<sequence>MLKELAFLLVLLLPVAIIYFARSVPTTPATSGPQTSTSKNKKKKKKPASKAAAALKPDLPSKPAPSTGNEKTDVRSDAGSHDLKSIGDSDGDSTDDDQPAASSKPRGYVAISHEDTDPASSQAAWNTATTAKKRAGGNKRGTNPAQAMHNTDFPPLSVPAPRAPAPEPAAPLNMAAAVAAAAAQRVREVDPNVDNAPKVARVLRIKPDTPEESEEDSEVEDGWGKIRKTTPVRTSSTSTSSAALTKKQRQNQLRTQRKKEEKAAADEAQAARLAQHKRELESVRIKEFYTKGTGKAPVVESQWKKAQGSSKQPQATAMIDENGALIWD</sequence>
<feature type="compositionally biased region" description="Low complexity" evidence="1">
    <location>
        <begin position="49"/>
        <end position="58"/>
    </location>
</feature>
<organism evidence="3 4">
    <name type="scientific">Jimgerdemannia flammicorona</name>
    <dbReference type="NCBI Taxonomy" id="994334"/>
    <lineage>
        <taxon>Eukaryota</taxon>
        <taxon>Fungi</taxon>
        <taxon>Fungi incertae sedis</taxon>
        <taxon>Mucoromycota</taxon>
        <taxon>Mucoromycotina</taxon>
        <taxon>Endogonomycetes</taxon>
        <taxon>Endogonales</taxon>
        <taxon>Endogonaceae</taxon>
        <taxon>Jimgerdemannia</taxon>
    </lineage>
</organism>
<feature type="region of interest" description="Disordered" evidence="1">
    <location>
        <begin position="200"/>
        <end position="277"/>
    </location>
</feature>
<feature type="signal peptide" evidence="2">
    <location>
        <begin position="1"/>
        <end position="23"/>
    </location>
</feature>
<gene>
    <name evidence="3" type="ORF">BC936DRAFT_136645</name>
</gene>
<feature type="compositionally biased region" description="Low complexity" evidence="1">
    <location>
        <begin position="231"/>
        <end position="241"/>
    </location>
</feature>
<dbReference type="AlphaFoldDB" id="A0A433CZ24"/>
<keyword evidence="4" id="KW-1185">Reference proteome</keyword>
<feature type="compositionally biased region" description="Polar residues" evidence="1">
    <location>
        <begin position="140"/>
        <end position="149"/>
    </location>
</feature>
<feature type="compositionally biased region" description="Acidic residues" evidence="1">
    <location>
        <begin position="210"/>
        <end position="221"/>
    </location>
</feature>
<feature type="compositionally biased region" description="Pro residues" evidence="1">
    <location>
        <begin position="156"/>
        <end position="168"/>
    </location>
</feature>
<evidence type="ECO:0008006" key="5">
    <source>
        <dbReference type="Google" id="ProtNLM"/>
    </source>
</evidence>
<name>A0A433CZ24_9FUNG</name>
<evidence type="ECO:0000313" key="4">
    <source>
        <dbReference type="Proteomes" id="UP000268093"/>
    </source>
</evidence>
<evidence type="ECO:0000313" key="3">
    <source>
        <dbReference type="EMBL" id="RUP43843.1"/>
    </source>
</evidence>
<accession>A0A433CZ24</accession>
<feature type="compositionally biased region" description="Basic residues" evidence="1">
    <location>
        <begin position="39"/>
        <end position="48"/>
    </location>
</feature>
<feature type="compositionally biased region" description="Basic and acidic residues" evidence="1">
    <location>
        <begin position="70"/>
        <end position="87"/>
    </location>
</feature>
<dbReference type="EMBL" id="RBNI01010188">
    <property type="protein sequence ID" value="RUP43843.1"/>
    <property type="molecule type" value="Genomic_DNA"/>
</dbReference>
<dbReference type="OrthoDB" id="2437812at2759"/>
<feature type="compositionally biased region" description="Polar residues" evidence="1">
    <location>
        <begin position="26"/>
        <end position="37"/>
    </location>
</feature>
<feature type="compositionally biased region" description="Polar residues" evidence="1">
    <location>
        <begin position="118"/>
        <end position="130"/>
    </location>
</feature>
<keyword evidence="2" id="KW-0732">Signal</keyword>
<feature type="region of interest" description="Disordered" evidence="1">
    <location>
        <begin position="300"/>
        <end position="328"/>
    </location>
</feature>
<feature type="compositionally biased region" description="Acidic residues" evidence="1">
    <location>
        <begin position="89"/>
        <end position="98"/>
    </location>
</feature>
<feature type="region of interest" description="Disordered" evidence="1">
    <location>
        <begin position="26"/>
        <end position="168"/>
    </location>
</feature>
<evidence type="ECO:0000256" key="1">
    <source>
        <dbReference type="SAM" id="MobiDB-lite"/>
    </source>
</evidence>
<feature type="chain" id="PRO_5019128120" description="INO80 complex subunit B-like conserved region domain-containing protein" evidence="2">
    <location>
        <begin position="24"/>
        <end position="328"/>
    </location>
</feature>
<proteinExistence type="predicted"/>